<evidence type="ECO:0000256" key="1">
    <source>
        <dbReference type="ARBA" id="ARBA00008563"/>
    </source>
</evidence>
<dbReference type="InterPro" id="IPR036164">
    <property type="entry name" value="bL21-like_sf"/>
</dbReference>
<comment type="caution">
    <text evidence="6">The sequence shown here is derived from an EMBL/GenBank/DDBJ whole genome shotgun (WGS) entry which is preliminary data.</text>
</comment>
<evidence type="ECO:0000256" key="5">
    <source>
        <dbReference type="RuleBase" id="RU000562"/>
    </source>
</evidence>
<name>A0A1F7HD05_9BACT</name>
<protein>
    <recommendedName>
        <fullName evidence="4 5">50S ribosomal protein L21</fullName>
    </recommendedName>
</protein>
<dbReference type="EMBL" id="MFZS01000022">
    <property type="protein sequence ID" value="OGK28874.1"/>
    <property type="molecule type" value="Genomic_DNA"/>
</dbReference>
<dbReference type="AlphaFoldDB" id="A0A1F7HD05"/>
<dbReference type="GO" id="GO:1990904">
    <property type="term" value="C:ribonucleoprotein complex"/>
    <property type="evidence" value="ECO:0007669"/>
    <property type="project" value="UniProtKB-KW"/>
</dbReference>
<dbReference type="GO" id="GO:0006412">
    <property type="term" value="P:translation"/>
    <property type="evidence" value="ECO:0007669"/>
    <property type="project" value="InterPro"/>
</dbReference>
<evidence type="ECO:0000256" key="2">
    <source>
        <dbReference type="ARBA" id="ARBA00022980"/>
    </source>
</evidence>
<dbReference type="SUPFAM" id="SSF141091">
    <property type="entry name" value="L21p-like"/>
    <property type="match status" value="1"/>
</dbReference>
<sequence>MKFAVIKTGGKQYVVKQDDEIVIDHLEKDKDAEIDFDTLAQGDDESNAIQLGNPLLKFRVKAVVLENFKGDKIRVARFKSKVRYRKVRGFRPMLSKVRITAI</sequence>
<gene>
    <name evidence="6" type="ORF">A3D06_02305</name>
</gene>
<comment type="similarity">
    <text evidence="1 5">Belongs to the bacterial ribosomal protein bL21 family.</text>
</comment>
<keyword evidence="5" id="KW-0694">RNA-binding</keyword>
<organism evidence="6 7">
    <name type="scientific">Candidatus Roizmanbacteria bacterium RIFCSPHIGHO2_02_FULL_40_9</name>
    <dbReference type="NCBI Taxonomy" id="1802042"/>
    <lineage>
        <taxon>Bacteria</taxon>
        <taxon>Candidatus Roizmaniibacteriota</taxon>
    </lineage>
</organism>
<evidence type="ECO:0000313" key="7">
    <source>
        <dbReference type="Proteomes" id="UP000177027"/>
    </source>
</evidence>
<comment type="function">
    <text evidence="5">This protein binds to 23S rRNA in the presence of protein L20.</text>
</comment>
<evidence type="ECO:0000313" key="6">
    <source>
        <dbReference type="EMBL" id="OGK28874.1"/>
    </source>
</evidence>
<dbReference type="InterPro" id="IPR028909">
    <property type="entry name" value="bL21-like"/>
</dbReference>
<dbReference type="Pfam" id="PF00829">
    <property type="entry name" value="Ribosomal_L21p"/>
    <property type="match status" value="1"/>
</dbReference>
<keyword evidence="5" id="KW-0699">rRNA-binding</keyword>
<keyword evidence="2 5" id="KW-0689">Ribosomal protein</keyword>
<keyword evidence="3 5" id="KW-0687">Ribonucleoprotein</keyword>
<dbReference type="Proteomes" id="UP000177027">
    <property type="component" value="Unassembled WGS sequence"/>
</dbReference>
<dbReference type="NCBIfam" id="TIGR00061">
    <property type="entry name" value="L21"/>
    <property type="match status" value="1"/>
</dbReference>
<evidence type="ECO:0000256" key="4">
    <source>
        <dbReference type="ARBA" id="ARBA00035483"/>
    </source>
</evidence>
<evidence type="ECO:0000256" key="3">
    <source>
        <dbReference type="ARBA" id="ARBA00023274"/>
    </source>
</evidence>
<dbReference type="PANTHER" id="PTHR21349:SF0">
    <property type="entry name" value="LARGE RIBOSOMAL SUBUNIT PROTEIN BL21M"/>
    <property type="match status" value="1"/>
</dbReference>
<reference evidence="6 7" key="1">
    <citation type="journal article" date="2016" name="Nat. Commun.">
        <title>Thousands of microbial genomes shed light on interconnected biogeochemical processes in an aquifer system.</title>
        <authorList>
            <person name="Anantharaman K."/>
            <person name="Brown C.T."/>
            <person name="Hug L.A."/>
            <person name="Sharon I."/>
            <person name="Castelle C.J."/>
            <person name="Probst A.J."/>
            <person name="Thomas B.C."/>
            <person name="Singh A."/>
            <person name="Wilkins M.J."/>
            <person name="Karaoz U."/>
            <person name="Brodie E.L."/>
            <person name="Williams K.H."/>
            <person name="Hubbard S.S."/>
            <person name="Banfield J.F."/>
        </authorList>
    </citation>
    <scope>NUCLEOTIDE SEQUENCE [LARGE SCALE GENOMIC DNA]</scope>
</reference>
<dbReference type="InterPro" id="IPR001787">
    <property type="entry name" value="Ribosomal_bL21"/>
</dbReference>
<accession>A0A1F7HD05</accession>
<dbReference type="GO" id="GO:0019843">
    <property type="term" value="F:rRNA binding"/>
    <property type="evidence" value="ECO:0007669"/>
    <property type="project" value="UniProtKB-KW"/>
</dbReference>
<dbReference type="GO" id="GO:0005840">
    <property type="term" value="C:ribosome"/>
    <property type="evidence" value="ECO:0007669"/>
    <property type="project" value="UniProtKB-KW"/>
</dbReference>
<dbReference type="GO" id="GO:0003735">
    <property type="term" value="F:structural constituent of ribosome"/>
    <property type="evidence" value="ECO:0007669"/>
    <property type="project" value="InterPro"/>
</dbReference>
<dbReference type="GO" id="GO:0005737">
    <property type="term" value="C:cytoplasm"/>
    <property type="evidence" value="ECO:0007669"/>
    <property type="project" value="UniProtKB-ARBA"/>
</dbReference>
<proteinExistence type="inferred from homology"/>
<dbReference type="PANTHER" id="PTHR21349">
    <property type="entry name" value="50S RIBOSOMAL PROTEIN L21"/>
    <property type="match status" value="1"/>
</dbReference>